<protein>
    <recommendedName>
        <fullName evidence="3">DUF3352 domain-containing protein</fullName>
    </recommendedName>
</protein>
<dbReference type="AlphaFoldDB" id="A0A518G6Y5"/>
<organism evidence="1 2">
    <name type="scientific">Aureliella helgolandensis</name>
    <dbReference type="NCBI Taxonomy" id="2527968"/>
    <lineage>
        <taxon>Bacteria</taxon>
        <taxon>Pseudomonadati</taxon>
        <taxon>Planctomycetota</taxon>
        <taxon>Planctomycetia</taxon>
        <taxon>Pirellulales</taxon>
        <taxon>Pirellulaceae</taxon>
        <taxon>Aureliella</taxon>
    </lineage>
</organism>
<sequence>MLLPWYRVLTTTRASVQRLQGWSLHTLLIGVLIAGISGQTASAQATATSEAPAITLADTALTLAPQDAAFFMTNLNMQAGWRELANGNFVTRLRAVPFIQQLETEFNTQWENPQGELATAKGMLDNVIVQDVLRLLQEMASQEMFIYGGDDWCEAIQGVLEFQNEFTSKMSEGPEAIQSYVNGLTKADFDRIQIPTTVLGFRIVDDANARQLLDSLEAIIRLAGMQAEELQPLLANLLRADLEDGQTLTLLLNSSVIPAAAFENMDEEEAEIAQKFMEFVEGRSLSLTLGIRSNMVLLVMSEDIAAAQAVGENDTSLLDHEHLELLSEVEPSQLRSIAFTSKRWREAQWNASFHRYFERVGAQLGLALGSDSDLGDPEELQAWHQDILEDARWMDQQLQELGADSGDMLAWSTSTDAGYEGYGYDWSQNRFMTNAAPLSILDYAGTAPIILFGIKQQPLTTLEKVFEHLLDRAPYHVRKIIQLAESDSEESEKALLVFDQAWPLAQEAYEIYRDRISPSLKERETLLSIAAQWSTDTLNPNFPKATPPLPLPEVAIACRVTNREMLIEGCVELFGLMDRVLDLVREMNPNAVPPEYSIPRPTEESIAGGSRYFYPELNNEVPLEGFSLQLALTEDVLVVGYSDRQIADMLRPKPLRTRPAWLTPTMPVAAVSYADYAAMFAAFRPWIEYGITMSTGDLDAPLFVSPGPIPTGNDVLQIWDCFSSAGKAAATVSLNEQGVTVTHWFWSAK</sequence>
<proteinExistence type="predicted"/>
<dbReference type="KEGG" id="ahel:Q31a_26690"/>
<evidence type="ECO:0000313" key="2">
    <source>
        <dbReference type="Proteomes" id="UP000318017"/>
    </source>
</evidence>
<dbReference type="Proteomes" id="UP000318017">
    <property type="component" value="Chromosome"/>
</dbReference>
<keyword evidence="2" id="KW-1185">Reference proteome</keyword>
<gene>
    <name evidence="1" type="ORF">Q31a_26690</name>
</gene>
<evidence type="ECO:0008006" key="3">
    <source>
        <dbReference type="Google" id="ProtNLM"/>
    </source>
</evidence>
<dbReference type="EMBL" id="CP036298">
    <property type="protein sequence ID" value="QDV24352.1"/>
    <property type="molecule type" value="Genomic_DNA"/>
</dbReference>
<evidence type="ECO:0000313" key="1">
    <source>
        <dbReference type="EMBL" id="QDV24352.1"/>
    </source>
</evidence>
<accession>A0A518G6Y5</accession>
<name>A0A518G6Y5_9BACT</name>
<reference evidence="1 2" key="1">
    <citation type="submission" date="2019-02" db="EMBL/GenBank/DDBJ databases">
        <title>Deep-cultivation of Planctomycetes and their phenomic and genomic characterization uncovers novel biology.</title>
        <authorList>
            <person name="Wiegand S."/>
            <person name="Jogler M."/>
            <person name="Boedeker C."/>
            <person name="Pinto D."/>
            <person name="Vollmers J."/>
            <person name="Rivas-Marin E."/>
            <person name="Kohn T."/>
            <person name="Peeters S.H."/>
            <person name="Heuer A."/>
            <person name="Rast P."/>
            <person name="Oberbeckmann S."/>
            <person name="Bunk B."/>
            <person name="Jeske O."/>
            <person name="Meyerdierks A."/>
            <person name="Storesund J.E."/>
            <person name="Kallscheuer N."/>
            <person name="Luecker S."/>
            <person name="Lage O.M."/>
            <person name="Pohl T."/>
            <person name="Merkel B.J."/>
            <person name="Hornburger P."/>
            <person name="Mueller R.-W."/>
            <person name="Bruemmer F."/>
            <person name="Labrenz M."/>
            <person name="Spormann A.M."/>
            <person name="Op den Camp H."/>
            <person name="Overmann J."/>
            <person name="Amann R."/>
            <person name="Jetten M.S.M."/>
            <person name="Mascher T."/>
            <person name="Medema M.H."/>
            <person name="Devos D.P."/>
            <person name="Kaster A.-K."/>
            <person name="Ovreas L."/>
            <person name="Rohde M."/>
            <person name="Galperin M.Y."/>
            <person name="Jogler C."/>
        </authorList>
    </citation>
    <scope>NUCLEOTIDE SEQUENCE [LARGE SCALE GENOMIC DNA]</scope>
    <source>
        <strain evidence="1 2">Q31a</strain>
    </source>
</reference>